<organism evidence="1 2">
    <name type="scientific">Salinicoccus kekensis</name>
    <dbReference type="NCBI Taxonomy" id="714307"/>
    <lineage>
        <taxon>Bacteria</taxon>
        <taxon>Bacillati</taxon>
        <taxon>Bacillota</taxon>
        <taxon>Bacilli</taxon>
        <taxon>Bacillales</taxon>
        <taxon>Staphylococcaceae</taxon>
        <taxon>Salinicoccus</taxon>
    </lineage>
</organism>
<gene>
    <name evidence="1" type="ORF">SAMN05878391_0065</name>
</gene>
<accession>A0A285U7M2</accession>
<reference evidence="2" key="1">
    <citation type="submission" date="2017-08" db="EMBL/GenBank/DDBJ databases">
        <authorList>
            <person name="Varghese N."/>
            <person name="Submissions S."/>
        </authorList>
    </citation>
    <scope>NUCLEOTIDE SEQUENCE [LARGE SCALE GENOMIC DNA]</scope>
    <source>
        <strain evidence="2">DSM 23173</strain>
    </source>
</reference>
<proteinExistence type="predicted"/>
<protein>
    <recommendedName>
        <fullName evidence="3">PH (Pleckstrin Homology) domain-containing protein</fullName>
    </recommendedName>
</protein>
<sequence>MISYQTMNIHLNKIVLPQTVAHILESKFDFTDAELEFINGANQFLKAHAGIENYKVKQVYCIGTCLFNFTRIGLYFLLEDEVLTISTSNLKKINGEEPDWQVRHFPFKTIEALDLEMVENLNDHKYEAGILYVTVINDKGISRTHVLHNINPEHIHCFRDFYTNIMENKRIRGA</sequence>
<dbReference type="Proteomes" id="UP000219412">
    <property type="component" value="Unassembled WGS sequence"/>
</dbReference>
<dbReference type="AlphaFoldDB" id="A0A285U7M2"/>
<evidence type="ECO:0000313" key="1">
    <source>
        <dbReference type="EMBL" id="SOC37723.1"/>
    </source>
</evidence>
<dbReference type="EMBL" id="OBQF01000001">
    <property type="protein sequence ID" value="SOC37723.1"/>
    <property type="molecule type" value="Genomic_DNA"/>
</dbReference>
<keyword evidence="2" id="KW-1185">Reference proteome</keyword>
<evidence type="ECO:0008006" key="3">
    <source>
        <dbReference type="Google" id="ProtNLM"/>
    </source>
</evidence>
<evidence type="ECO:0000313" key="2">
    <source>
        <dbReference type="Proteomes" id="UP000219412"/>
    </source>
</evidence>
<name>A0A285U7M2_9STAP</name>